<evidence type="ECO:0000313" key="3">
    <source>
        <dbReference type="EMBL" id="KAK5948245.1"/>
    </source>
</evidence>
<organism evidence="3 4">
    <name type="scientific">Knufia fluminis</name>
    <dbReference type="NCBI Taxonomy" id="191047"/>
    <lineage>
        <taxon>Eukaryota</taxon>
        <taxon>Fungi</taxon>
        <taxon>Dikarya</taxon>
        <taxon>Ascomycota</taxon>
        <taxon>Pezizomycotina</taxon>
        <taxon>Eurotiomycetes</taxon>
        <taxon>Chaetothyriomycetidae</taxon>
        <taxon>Chaetothyriales</taxon>
        <taxon>Trichomeriaceae</taxon>
        <taxon>Knufia</taxon>
    </lineage>
</organism>
<accession>A0AAN8I3C5</accession>
<gene>
    <name evidence="3" type="ORF">OHC33_010679</name>
</gene>
<protein>
    <submittedName>
        <fullName evidence="3">Uncharacterized protein</fullName>
    </submittedName>
</protein>
<keyword evidence="1" id="KW-0175">Coiled coil</keyword>
<name>A0AAN8I3C5_9EURO</name>
<reference evidence="3 4" key="1">
    <citation type="submission" date="2022-12" db="EMBL/GenBank/DDBJ databases">
        <title>Genomic features and morphological characterization of a novel Knufia sp. strain isolated from spacecraft assembly facility.</title>
        <authorList>
            <person name="Teixeira M."/>
            <person name="Chander A.M."/>
            <person name="Stajich J.E."/>
            <person name="Venkateswaran K."/>
        </authorList>
    </citation>
    <scope>NUCLEOTIDE SEQUENCE [LARGE SCALE GENOMIC DNA]</scope>
    <source>
        <strain evidence="3 4">FJI-L2-BK-P2</strain>
    </source>
</reference>
<feature type="coiled-coil region" evidence="1">
    <location>
        <begin position="158"/>
        <end position="185"/>
    </location>
</feature>
<dbReference type="Proteomes" id="UP001316803">
    <property type="component" value="Unassembled WGS sequence"/>
</dbReference>
<dbReference type="AlphaFoldDB" id="A0AAN8I3C5"/>
<evidence type="ECO:0000313" key="4">
    <source>
        <dbReference type="Proteomes" id="UP001316803"/>
    </source>
</evidence>
<proteinExistence type="predicted"/>
<sequence length="242" mass="27094">MDRKSLIVRLPMAQDRNTTPHLNNDHEVTAISQRLAHAANVDEEETSETQTDTDVEMLEAGTTEEFIPVDKEPHEQATKSASLRKRVATRGDRKAPATKPTLPRLYFDTFALEALEGLYGHQERLIAEEAFPSKKANRKGNKAAFDAAKANEGSLSAVRYLMMKVDMLQAQVDEAKDENVGHRKKERGYLKYIANDIDDVLGKKPVTDDVVAGMLSAQGTDESTIEQVLEQIMEEVKKQRDQ</sequence>
<dbReference type="EMBL" id="JAKLMC020000050">
    <property type="protein sequence ID" value="KAK5948245.1"/>
    <property type="molecule type" value="Genomic_DNA"/>
</dbReference>
<evidence type="ECO:0000256" key="2">
    <source>
        <dbReference type="SAM" id="MobiDB-lite"/>
    </source>
</evidence>
<comment type="caution">
    <text evidence="3">The sequence shown here is derived from an EMBL/GenBank/DDBJ whole genome shotgun (WGS) entry which is preliminary data.</text>
</comment>
<feature type="region of interest" description="Disordered" evidence="2">
    <location>
        <begin position="73"/>
        <end position="96"/>
    </location>
</feature>
<keyword evidence="4" id="KW-1185">Reference proteome</keyword>
<evidence type="ECO:0000256" key="1">
    <source>
        <dbReference type="SAM" id="Coils"/>
    </source>
</evidence>